<keyword evidence="3" id="KW-1185">Reference proteome</keyword>
<sequence length="35" mass="3720">MMGPTVVNEIVTDTLPGDHDGTKKQPTWSVAEHAG</sequence>
<proteinExistence type="predicted"/>
<evidence type="ECO:0000256" key="1">
    <source>
        <dbReference type="SAM" id="MobiDB-lite"/>
    </source>
</evidence>
<accession>A0A5C5ZY66</accession>
<evidence type="ECO:0000313" key="3">
    <source>
        <dbReference type="Proteomes" id="UP000320176"/>
    </source>
</evidence>
<comment type="caution">
    <text evidence="2">The sequence shown here is derived from an EMBL/GenBank/DDBJ whole genome shotgun (WGS) entry which is preliminary data.</text>
</comment>
<name>A0A5C5ZY66_9BACT</name>
<feature type="region of interest" description="Disordered" evidence="1">
    <location>
        <begin position="1"/>
        <end position="35"/>
    </location>
</feature>
<reference evidence="2 3" key="1">
    <citation type="submission" date="2019-02" db="EMBL/GenBank/DDBJ databases">
        <title>Deep-cultivation of Planctomycetes and their phenomic and genomic characterization uncovers novel biology.</title>
        <authorList>
            <person name="Wiegand S."/>
            <person name="Jogler M."/>
            <person name="Boedeker C."/>
            <person name="Pinto D."/>
            <person name="Vollmers J."/>
            <person name="Rivas-Marin E."/>
            <person name="Kohn T."/>
            <person name="Peeters S.H."/>
            <person name="Heuer A."/>
            <person name="Rast P."/>
            <person name="Oberbeckmann S."/>
            <person name="Bunk B."/>
            <person name="Jeske O."/>
            <person name="Meyerdierks A."/>
            <person name="Storesund J.E."/>
            <person name="Kallscheuer N."/>
            <person name="Luecker S."/>
            <person name="Lage O.M."/>
            <person name="Pohl T."/>
            <person name="Merkel B.J."/>
            <person name="Hornburger P."/>
            <person name="Mueller R.-W."/>
            <person name="Bruemmer F."/>
            <person name="Labrenz M."/>
            <person name="Spormann A.M."/>
            <person name="Op Den Camp H."/>
            <person name="Overmann J."/>
            <person name="Amann R."/>
            <person name="Jetten M.S.M."/>
            <person name="Mascher T."/>
            <person name="Medema M.H."/>
            <person name="Devos D.P."/>
            <person name="Kaster A.-K."/>
            <person name="Ovreas L."/>
            <person name="Rohde M."/>
            <person name="Galperin M.Y."/>
            <person name="Jogler C."/>
        </authorList>
    </citation>
    <scope>NUCLEOTIDE SEQUENCE [LARGE SCALE GENOMIC DNA]</scope>
    <source>
        <strain evidence="2 3">Pla52n</strain>
    </source>
</reference>
<dbReference type="Proteomes" id="UP000320176">
    <property type="component" value="Unassembled WGS sequence"/>
</dbReference>
<protein>
    <submittedName>
        <fullName evidence="2">Uncharacterized protein</fullName>
    </submittedName>
</protein>
<dbReference type="AlphaFoldDB" id="A0A5C5ZY66"/>
<dbReference type="EMBL" id="SJPN01000012">
    <property type="protein sequence ID" value="TWT92106.1"/>
    <property type="molecule type" value="Genomic_DNA"/>
</dbReference>
<evidence type="ECO:0000313" key="2">
    <source>
        <dbReference type="EMBL" id="TWT92106.1"/>
    </source>
</evidence>
<organism evidence="2 3">
    <name type="scientific">Stieleria varia</name>
    <dbReference type="NCBI Taxonomy" id="2528005"/>
    <lineage>
        <taxon>Bacteria</taxon>
        <taxon>Pseudomonadati</taxon>
        <taxon>Planctomycetota</taxon>
        <taxon>Planctomycetia</taxon>
        <taxon>Pirellulales</taxon>
        <taxon>Pirellulaceae</taxon>
        <taxon>Stieleria</taxon>
    </lineage>
</organism>
<gene>
    <name evidence="2" type="ORF">Pla52n_64030</name>
</gene>